<comment type="caution">
    <text evidence="2">The sequence shown here is derived from an EMBL/GenBank/DDBJ whole genome shotgun (WGS) entry which is preliminary data.</text>
</comment>
<evidence type="ECO:0000256" key="1">
    <source>
        <dbReference type="SAM" id="MobiDB-lite"/>
    </source>
</evidence>
<dbReference type="PANTHER" id="PTHR33186:SF28">
    <property type="entry name" value="F-BOX DOMAIN-CONTAINING PROTEIN"/>
    <property type="match status" value="1"/>
</dbReference>
<accession>A0A5J9W0G8</accession>
<sequence>MVRPRRGDQAAPPPPVACASAPAPSVDAPNISAVRRPPPSAASSGRPAFPAASAPARSASSASDSQVLSMEVQEGTKRRGKQKKPPLLKQFRSPMVPMAVKSLGIKLIRGAIVGDEFYFTLRWGNAIVKYDWRNNCLSMINPPSSNTNDIALMEMEDNALGFACIEGSSLYLWSRNVKAEGSEEWMQCRHIELDGVIPVSNPNDEAFVVGSAEGLGVIFVTTGAGRVRKVAKPHVYFSVLPYMSFYTPEYRVKHR</sequence>
<name>A0A5J9W0G8_9POAL</name>
<dbReference type="Gramene" id="TVU40860">
    <property type="protein sequence ID" value="TVU40860"/>
    <property type="gene ID" value="EJB05_14340"/>
</dbReference>
<dbReference type="AlphaFoldDB" id="A0A5J9W0G8"/>
<feature type="region of interest" description="Disordered" evidence="1">
    <location>
        <begin position="1"/>
        <end position="89"/>
    </location>
</feature>
<keyword evidence="3" id="KW-1185">Reference proteome</keyword>
<dbReference type="PANTHER" id="PTHR33186">
    <property type="entry name" value="OS10G0136150 PROTEIN-RELATED"/>
    <property type="match status" value="1"/>
</dbReference>
<dbReference type="EMBL" id="RWGY01000007">
    <property type="protein sequence ID" value="TVU40860.1"/>
    <property type="molecule type" value="Genomic_DNA"/>
</dbReference>
<gene>
    <name evidence="2" type="ORF">EJB05_14340</name>
</gene>
<reference evidence="2 3" key="1">
    <citation type="journal article" date="2019" name="Sci. Rep.">
        <title>A high-quality genome of Eragrostis curvula grass provides insights into Poaceae evolution and supports new strategies to enhance forage quality.</title>
        <authorList>
            <person name="Carballo J."/>
            <person name="Santos B.A.C.M."/>
            <person name="Zappacosta D."/>
            <person name="Garbus I."/>
            <person name="Selva J.P."/>
            <person name="Gallo C.A."/>
            <person name="Diaz A."/>
            <person name="Albertini E."/>
            <person name="Caccamo M."/>
            <person name="Echenique V."/>
        </authorList>
    </citation>
    <scope>NUCLEOTIDE SEQUENCE [LARGE SCALE GENOMIC DNA]</scope>
    <source>
        <strain evidence="3">cv. Victoria</strain>
        <tissue evidence="2">Leaf</tissue>
    </source>
</reference>
<dbReference type="Proteomes" id="UP000324897">
    <property type="component" value="Chromosome 4"/>
</dbReference>
<dbReference type="OrthoDB" id="582314at2759"/>
<organism evidence="2 3">
    <name type="scientific">Eragrostis curvula</name>
    <name type="common">weeping love grass</name>
    <dbReference type="NCBI Taxonomy" id="38414"/>
    <lineage>
        <taxon>Eukaryota</taxon>
        <taxon>Viridiplantae</taxon>
        <taxon>Streptophyta</taxon>
        <taxon>Embryophyta</taxon>
        <taxon>Tracheophyta</taxon>
        <taxon>Spermatophyta</taxon>
        <taxon>Magnoliopsida</taxon>
        <taxon>Liliopsida</taxon>
        <taxon>Poales</taxon>
        <taxon>Poaceae</taxon>
        <taxon>PACMAD clade</taxon>
        <taxon>Chloridoideae</taxon>
        <taxon>Eragrostideae</taxon>
        <taxon>Eragrostidinae</taxon>
        <taxon>Eragrostis</taxon>
    </lineage>
</organism>
<proteinExistence type="predicted"/>
<protein>
    <submittedName>
        <fullName evidence="2">Uncharacterized protein</fullName>
    </submittedName>
</protein>
<feature type="non-terminal residue" evidence="2">
    <location>
        <position position="1"/>
    </location>
</feature>
<feature type="compositionally biased region" description="Low complexity" evidence="1">
    <location>
        <begin position="17"/>
        <end position="65"/>
    </location>
</feature>
<evidence type="ECO:0000313" key="3">
    <source>
        <dbReference type="Proteomes" id="UP000324897"/>
    </source>
</evidence>
<evidence type="ECO:0000313" key="2">
    <source>
        <dbReference type="EMBL" id="TVU40860.1"/>
    </source>
</evidence>